<dbReference type="CDD" id="cd00038">
    <property type="entry name" value="CAP_ED"/>
    <property type="match status" value="1"/>
</dbReference>
<sequence>MECISTLFYGDIISMNPLELVVEIGITFWAIYIYGALIGAQGEWIDSKARQEAAFEQNLAELQHFLDQNDVPKGLKRQVKAYYARIWRRHQGKPEFAAVANVSRALYGDVISATLHDFASQVRVFRVLDETFLRGLLVCLEYVVCSEGEEVVSKGDMDRSMYFVAQGRILVRMDSGESMRERGEFFGEFALLYGISRLETCTSLTVAELYRLDHEPYERLLLDFPGYRRRNKQSWTTSADTNRSALRAENYAGKRQNTATTVIGMAPILARRESVQKMDAVTAHNIENEVPHTYVYKSTMEMMAQLQTMHPEEAKSLILKVRAGSRKRLSREHAGGEYDE</sequence>
<keyword evidence="1" id="KW-0406">Ion transport</keyword>
<keyword evidence="1" id="KW-0407">Ion channel</keyword>
<dbReference type="InParanoid" id="H3GR49"/>
<keyword evidence="1" id="KW-1071">Ligand-gated ion channel</keyword>
<dbReference type="SMART" id="SM00100">
    <property type="entry name" value="cNMP"/>
    <property type="match status" value="1"/>
</dbReference>
<dbReference type="Proteomes" id="UP000005238">
    <property type="component" value="Unassembled WGS sequence"/>
</dbReference>
<dbReference type="EMBL" id="DS566036">
    <property type="status" value="NOT_ANNOTATED_CDS"/>
    <property type="molecule type" value="Genomic_DNA"/>
</dbReference>
<evidence type="ECO:0000259" key="3">
    <source>
        <dbReference type="PROSITE" id="PS50042"/>
    </source>
</evidence>
<keyword evidence="2" id="KW-1133">Transmembrane helix</keyword>
<reference evidence="4" key="2">
    <citation type="submission" date="2015-06" db="UniProtKB">
        <authorList>
            <consortium name="EnsemblProtists"/>
        </authorList>
    </citation>
    <scope>IDENTIFICATION</scope>
    <source>
        <strain evidence="4">Pr102</strain>
    </source>
</reference>
<reference evidence="5" key="1">
    <citation type="journal article" date="2006" name="Science">
        <title>Phytophthora genome sequences uncover evolutionary origins and mechanisms of pathogenesis.</title>
        <authorList>
            <person name="Tyler B.M."/>
            <person name="Tripathy S."/>
            <person name="Zhang X."/>
            <person name="Dehal P."/>
            <person name="Jiang R.H."/>
            <person name="Aerts A."/>
            <person name="Arredondo F.D."/>
            <person name="Baxter L."/>
            <person name="Bensasson D."/>
            <person name="Beynon J.L."/>
            <person name="Chapman J."/>
            <person name="Damasceno C.M."/>
            <person name="Dorrance A.E."/>
            <person name="Dou D."/>
            <person name="Dickerman A.W."/>
            <person name="Dubchak I.L."/>
            <person name="Garbelotto M."/>
            <person name="Gijzen M."/>
            <person name="Gordon S.G."/>
            <person name="Govers F."/>
            <person name="Grunwald N.J."/>
            <person name="Huang W."/>
            <person name="Ivors K.L."/>
            <person name="Jones R.W."/>
            <person name="Kamoun S."/>
            <person name="Krampis K."/>
            <person name="Lamour K.H."/>
            <person name="Lee M.K."/>
            <person name="McDonald W.H."/>
            <person name="Medina M."/>
            <person name="Meijer H.J."/>
            <person name="Nordberg E.K."/>
            <person name="Maclean D.J."/>
            <person name="Ospina-Giraldo M.D."/>
            <person name="Morris P.F."/>
            <person name="Phuntumart V."/>
            <person name="Putnam N.H."/>
            <person name="Rash S."/>
            <person name="Rose J.K."/>
            <person name="Sakihama Y."/>
            <person name="Salamov A.A."/>
            <person name="Savidor A."/>
            <person name="Scheuring C.F."/>
            <person name="Smith B.M."/>
            <person name="Sobral B.W."/>
            <person name="Terry A."/>
            <person name="Torto-Alalibo T.A."/>
            <person name="Win J."/>
            <person name="Xu Z."/>
            <person name="Zhang H."/>
            <person name="Grigoriev I.V."/>
            <person name="Rokhsar D.S."/>
            <person name="Boore J.L."/>
        </authorList>
    </citation>
    <scope>NUCLEOTIDE SEQUENCE [LARGE SCALE GENOMIC DNA]</scope>
    <source>
        <strain evidence="5">Pr102</strain>
    </source>
</reference>
<dbReference type="InterPro" id="IPR014710">
    <property type="entry name" value="RmlC-like_jellyroll"/>
</dbReference>
<keyword evidence="5" id="KW-1185">Reference proteome</keyword>
<name>H3GR49_PHYRM</name>
<dbReference type="VEuPathDB" id="FungiDB:KRP23_4099"/>
<dbReference type="HOGENOM" id="CLU_058555_0_0_1"/>
<dbReference type="Gene3D" id="2.60.120.10">
    <property type="entry name" value="Jelly Rolls"/>
    <property type="match status" value="1"/>
</dbReference>
<evidence type="ECO:0000256" key="1">
    <source>
        <dbReference type="ARBA" id="ARBA00023286"/>
    </source>
</evidence>
<dbReference type="VEuPathDB" id="FungiDB:KRP22_2553"/>
<dbReference type="InterPro" id="IPR050866">
    <property type="entry name" value="CNG_cation_channel"/>
</dbReference>
<keyword evidence="2" id="KW-0472">Membrane</keyword>
<dbReference type="Gene3D" id="1.10.287.630">
    <property type="entry name" value="Helix hairpin bin"/>
    <property type="match status" value="1"/>
</dbReference>
<evidence type="ECO:0000313" key="5">
    <source>
        <dbReference type="Proteomes" id="UP000005238"/>
    </source>
</evidence>
<dbReference type="AlphaFoldDB" id="H3GR49"/>
<keyword evidence="1" id="KW-0813">Transport</keyword>
<evidence type="ECO:0000256" key="2">
    <source>
        <dbReference type="SAM" id="Phobius"/>
    </source>
</evidence>
<accession>H3GR49</accession>
<dbReference type="InterPro" id="IPR018490">
    <property type="entry name" value="cNMP-bd_dom_sf"/>
</dbReference>
<dbReference type="SUPFAM" id="SSF51206">
    <property type="entry name" value="cAMP-binding domain-like"/>
    <property type="match status" value="1"/>
</dbReference>
<feature type="transmembrane region" description="Helical" evidence="2">
    <location>
        <begin position="20"/>
        <end position="40"/>
    </location>
</feature>
<dbReference type="STRING" id="164328.H3GR49"/>
<dbReference type="InterPro" id="IPR000595">
    <property type="entry name" value="cNMP-bd_dom"/>
</dbReference>
<proteinExistence type="predicted"/>
<dbReference type="PANTHER" id="PTHR45638">
    <property type="entry name" value="CYCLIC NUCLEOTIDE-GATED CATION CHANNEL SUBUNIT A"/>
    <property type="match status" value="1"/>
</dbReference>
<organism evidence="4 5">
    <name type="scientific">Phytophthora ramorum</name>
    <name type="common">Sudden oak death agent</name>
    <dbReference type="NCBI Taxonomy" id="164328"/>
    <lineage>
        <taxon>Eukaryota</taxon>
        <taxon>Sar</taxon>
        <taxon>Stramenopiles</taxon>
        <taxon>Oomycota</taxon>
        <taxon>Peronosporomycetes</taxon>
        <taxon>Peronosporales</taxon>
        <taxon>Peronosporaceae</taxon>
        <taxon>Phytophthora</taxon>
    </lineage>
</organism>
<protein>
    <recommendedName>
        <fullName evidence="3">Cyclic nucleotide-binding domain-containing protein</fullName>
    </recommendedName>
</protein>
<dbReference type="PANTHER" id="PTHR45638:SF11">
    <property type="entry name" value="CYCLIC NUCLEOTIDE-GATED CATION CHANNEL SUBUNIT A"/>
    <property type="match status" value="1"/>
</dbReference>
<keyword evidence="2" id="KW-0812">Transmembrane</keyword>
<dbReference type="Pfam" id="PF00027">
    <property type="entry name" value="cNMP_binding"/>
    <property type="match status" value="1"/>
</dbReference>
<dbReference type="GO" id="GO:0005221">
    <property type="term" value="F:intracellularly cyclic nucleotide-activated monoatomic cation channel activity"/>
    <property type="evidence" value="ECO:0007669"/>
    <property type="project" value="InterPro"/>
</dbReference>
<dbReference type="PROSITE" id="PS50042">
    <property type="entry name" value="CNMP_BINDING_3"/>
    <property type="match status" value="1"/>
</dbReference>
<evidence type="ECO:0000313" key="4">
    <source>
        <dbReference type="EnsemblProtists" id="Phyra79330"/>
    </source>
</evidence>
<feature type="domain" description="Cyclic nucleotide-binding" evidence="3">
    <location>
        <begin position="124"/>
        <end position="238"/>
    </location>
</feature>
<dbReference type="EnsemblProtists" id="Phyra79330">
    <property type="protein sequence ID" value="Phyra79330"/>
    <property type="gene ID" value="Phyra79330"/>
</dbReference>
<dbReference type="eggNOG" id="KOG0500">
    <property type="taxonomic scope" value="Eukaryota"/>
</dbReference>